<evidence type="ECO:0000259" key="2">
    <source>
        <dbReference type="PROSITE" id="PS50943"/>
    </source>
</evidence>
<name>A0A120FL66_9BRAD</name>
<dbReference type="PROSITE" id="PS50943">
    <property type="entry name" value="HTH_CROC1"/>
    <property type="match status" value="1"/>
</dbReference>
<dbReference type="InterPro" id="IPR014710">
    <property type="entry name" value="RmlC-like_jellyroll"/>
</dbReference>
<keyword evidence="4" id="KW-1185">Reference proteome</keyword>
<dbReference type="EMBL" id="LNCU01000088">
    <property type="protein sequence ID" value="KWV51682.1"/>
    <property type="molecule type" value="Genomic_DNA"/>
</dbReference>
<dbReference type="Pfam" id="PF07883">
    <property type="entry name" value="Cupin_2"/>
    <property type="match status" value="1"/>
</dbReference>
<dbReference type="GO" id="GO:0005829">
    <property type="term" value="C:cytosol"/>
    <property type="evidence" value="ECO:0007669"/>
    <property type="project" value="TreeGrafter"/>
</dbReference>
<dbReference type="GO" id="GO:0003677">
    <property type="term" value="F:DNA binding"/>
    <property type="evidence" value="ECO:0007669"/>
    <property type="project" value="UniProtKB-KW"/>
</dbReference>
<protein>
    <recommendedName>
        <fullName evidence="2">HTH cro/C1-type domain-containing protein</fullName>
    </recommendedName>
</protein>
<dbReference type="RefSeq" id="WP_066510157.1">
    <property type="nucleotide sequence ID" value="NZ_LNCU01000088.1"/>
</dbReference>
<comment type="caution">
    <text evidence="3">The sequence shown here is derived from an EMBL/GenBank/DDBJ whole genome shotgun (WGS) entry which is preliminary data.</text>
</comment>
<dbReference type="InterPro" id="IPR010982">
    <property type="entry name" value="Lambda_DNA-bd_dom_sf"/>
</dbReference>
<dbReference type="SUPFAM" id="SSF51182">
    <property type="entry name" value="RmlC-like cupins"/>
    <property type="match status" value="1"/>
</dbReference>
<dbReference type="CDD" id="cd02209">
    <property type="entry name" value="cupin_XRE_C"/>
    <property type="match status" value="1"/>
</dbReference>
<accession>A0A120FL66</accession>
<sequence>MKTQDETLARLGARIRSLREERGMKLKELADTTGLSDAFVSRLERGQVSSSVANLIQIAQALEVGVSELFAAPQDQSRSHVTVHRHGDHGEDQSIPSTGYRWRLFAGGMPNDDLEVFHLSFPRKNRMDLMVSHPGQEYCYVISGRIRFHVGAEVFDLAPGEGIFLNSELPHRADNISEDEARILMVVAKSPLKVEHFDWWRVPSAAAPPRSTKSKPQGD</sequence>
<dbReference type="Gene3D" id="1.10.260.40">
    <property type="entry name" value="lambda repressor-like DNA-binding domains"/>
    <property type="match status" value="1"/>
</dbReference>
<dbReference type="InterPro" id="IPR050807">
    <property type="entry name" value="TransReg_Diox_bact_type"/>
</dbReference>
<dbReference type="Proteomes" id="UP000057737">
    <property type="component" value="Unassembled WGS sequence"/>
</dbReference>
<keyword evidence="1" id="KW-0238">DNA-binding</keyword>
<dbReference type="GO" id="GO:0003700">
    <property type="term" value="F:DNA-binding transcription factor activity"/>
    <property type="evidence" value="ECO:0007669"/>
    <property type="project" value="TreeGrafter"/>
</dbReference>
<evidence type="ECO:0000313" key="4">
    <source>
        <dbReference type="Proteomes" id="UP000057737"/>
    </source>
</evidence>
<dbReference type="InterPro" id="IPR013096">
    <property type="entry name" value="Cupin_2"/>
</dbReference>
<evidence type="ECO:0000313" key="3">
    <source>
        <dbReference type="EMBL" id="KWV51682.1"/>
    </source>
</evidence>
<organism evidence="3 4">
    <name type="scientific">Bradyrhizobium macuxiense</name>
    <dbReference type="NCBI Taxonomy" id="1755647"/>
    <lineage>
        <taxon>Bacteria</taxon>
        <taxon>Pseudomonadati</taxon>
        <taxon>Pseudomonadota</taxon>
        <taxon>Alphaproteobacteria</taxon>
        <taxon>Hyphomicrobiales</taxon>
        <taxon>Nitrobacteraceae</taxon>
        <taxon>Bradyrhizobium</taxon>
    </lineage>
</organism>
<dbReference type="SMART" id="SM00530">
    <property type="entry name" value="HTH_XRE"/>
    <property type="match status" value="1"/>
</dbReference>
<dbReference type="InterPro" id="IPR011051">
    <property type="entry name" value="RmlC_Cupin_sf"/>
</dbReference>
<feature type="domain" description="HTH cro/C1-type" evidence="2">
    <location>
        <begin position="15"/>
        <end position="69"/>
    </location>
</feature>
<dbReference type="Pfam" id="PF01381">
    <property type="entry name" value="HTH_3"/>
    <property type="match status" value="1"/>
</dbReference>
<dbReference type="PANTHER" id="PTHR46797:SF1">
    <property type="entry name" value="METHYLPHOSPHONATE SYNTHASE"/>
    <property type="match status" value="1"/>
</dbReference>
<evidence type="ECO:0000256" key="1">
    <source>
        <dbReference type="ARBA" id="ARBA00023125"/>
    </source>
</evidence>
<gene>
    <name evidence="3" type="ORF">AS156_11260</name>
</gene>
<dbReference type="SUPFAM" id="SSF47413">
    <property type="entry name" value="lambda repressor-like DNA-binding domains"/>
    <property type="match status" value="1"/>
</dbReference>
<dbReference type="AlphaFoldDB" id="A0A120FL66"/>
<dbReference type="CDD" id="cd00093">
    <property type="entry name" value="HTH_XRE"/>
    <property type="match status" value="1"/>
</dbReference>
<reference evidence="3 4" key="1">
    <citation type="submission" date="2015-11" db="EMBL/GenBank/DDBJ databases">
        <title>Draft Genome Sequence of the Strain BR 10303 (Bradyrhizobium sp.) isolated from nodules of Centrolobium paraense.</title>
        <authorList>
            <person name="Zelli J.E."/>
            <person name="Simoes-Araujo J.L."/>
            <person name="Barauna A.C."/>
            <person name="Silva K."/>
        </authorList>
    </citation>
    <scope>NUCLEOTIDE SEQUENCE [LARGE SCALE GENOMIC DNA]</scope>
    <source>
        <strain evidence="3 4">BR 10303</strain>
    </source>
</reference>
<dbReference type="OrthoDB" id="9805356at2"/>
<dbReference type="Gene3D" id="2.60.120.10">
    <property type="entry name" value="Jelly Rolls"/>
    <property type="match status" value="1"/>
</dbReference>
<proteinExistence type="predicted"/>
<dbReference type="InterPro" id="IPR001387">
    <property type="entry name" value="Cro/C1-type_HTH"/>
</dbReference>
<dbReference type="PANTHER" id="PTHR46797">
    <property type="entry name" value="HTH-TYPE TRANSCRIPTIONAL REGULATOR"/>
    <property type="match status" value="1"/>
</dbReference>